<dbReference type="SUPFAM" id="SSF53474">
    <property type="entry name" value="alpha/beta-Hydrolases"/>
    <property type="match status" value="1"/>
</dbReference>
<protein>
    <recommendedName>
        <fullName evidence="3">Alpha/beta-hydrolase</fullName>
    </recommendedName>
</protein>
<dbReference type="Gene3D" id="3.40.50.1820">
    <property type="entry name" value="alpha/beta hydrolase"/>
    <property type="match status" value="1"/>
</dbReference>
<feature type="non-terminal residue" evidence="1">
    <location>
        <position position="1"/>
    </location>
</feature>
<evidence type="ECO:0000313" key="2">
    <source>
        <dbReference type="Proteomes" id="UP000077069"/>
    </source>
</evidence>
<reference evidence="1 2" key="1">
    <citation type="submission" date="2016-05" db="EMBL/GenBank/DDBJ databases">
        <title>Comparative analysis of secretome profiles of manganese(II)-oxidizing ascomycete fungi.</title>
        <authorList>
            <consortium name="DOE Joint Genome Institute"/>
            <person name="Zeiner C.A."/>
            <person name="Purvine S.O."/>
            <person name="Zink E.M."/>
            <person name="Wu S."/>
            <person name="Pasa-Tolic L."/>
            <person name="Chaput D.L."/>
            <person name="Haridas S."/>
            <person name="Grigoriev I.V."/>
            <person name="Santelli C.M."/>
            <person name="Hansel C.M."/>
        </authorList>
    </citation>
    <scope>NUCLEOTIDE SEQUENCE [LARGE SCALE GENOMIC DNA]</scope>
    <source>
        <strain evidence="1 2">AP3s5-JAC2a</strain>
    </source>
</reference>
<dbReference type="AlphaFoldDB" id="A0A177CB39"/>
<name>A0A177CB39_9PLEO</name>
<accession>A0A177CB39</accession>
<dbReference type="InterPro" id="IPR029058">
    <property type="entry name" value="AB_hydrolase_fold"/>
</dbReference>
<sequence length="153" mass="16730">NDIDAWATDISQLFEHLDVTDATVVGHSTSGGDLTCFAAKLKAHSGYGPYGSKKLSWVLGEEASVDQHDDTAVFSYDVPEGPLFGFNRPNAIVSKGFIPTCYNQSRDNQSMQASFKSTFDTIASWETDFRPDLQSLDMPILVIHGVADQIIPI</sequence>
<dbReference type="InParanoid" id="A0A177CB39"/>
<dbReference type="STRING" id="1460663.A0A177CB39"/>
<gene>
    <name evidence="1" type="ORF">CC84DRAFT_1076669</name>
</gene>
<dbReference type="Proteomes" id="UP000077069">
    <property type="component" value="Unassembled WGS sequence"/>
</dbReference>
<evidence type="ECO:0008006" key="3">
    <source>
        <dbReference type="Google" id="ProtNLM"/>
    </source>
</evidence>
<keyword evidence="2" id="KW-1185">Reference proteome</keyword>
<evidence type="ECO:0000313" key="1">
    <source>
        <dbReference type="EMBL" id="OAG04893.1"/>
    </source>
</evidence>
<dbReference type="RefSeq" id="XP_018035258.1">
    <property type="nucleotide sequence ID" value="XM_018173727.1"/>
</dbReference>
<feature type="non-terminal residue" evidence="1">
    <location>
        <position position="153"/>
    </location>
</feature>
<organism evidence="1 2">
    <name type="scientific">Paraphaeosphaeria sporulosa</name>
    <dbReference type="NCBI Taxonomy" id="1460663"/>
    <lineage>
        <taxon>Eukaryota</taxon>
        <taxon>Fungi</taxon>
        <taxon>Dikarya</taxon>
        <taxon>Ascomycota</taxon>
        <taxon>Pezizomycotina</taxon>
        <taxon>Dothideomycetes</taxon>
        <taxon>Pleosporomycetidae</taxon>
        <taxon>Pleosporales</taxon>
        <taxon>Massarineae</taxon>
        <taxon>Didymosphaeriaceae</taxon>
        <taxon>Paraphaeosphaeria</taxon>
    </lineage>
</organism>
<dbReference type="EMBL" id="KV441553">
    <property type="protein sequence ID" value="OAG04893.1"/>
    <property type="molecule type" value="Genomic_DNA"/>
</dbReference>
<dbReference type="OrthoDB" id="408373at2759"/>
<dbReference type="GeneID" id="28757213"/>
<proteinExistence type="predicted"/>